<name>A0A2P8GEN1_9BACT</name>
<dbReference type="RefSeq" id="WP_106594087.1">
    <property type="nucleotide sequence ID" value="NZ_PYAS01000002.1"/>
</dbReference>
<organism evidence="1 2">
    <name type="scientific">Dyadobacter jiangsuensis</name>
    <dbReference type="NCBI Taxonomy" id="1591085"/>
    <lineage>
        <taxon>Bacteria</taxon>
        <taxon>Pseudomonadati</taxon>
        <taxon>Bacteroidota</taxon>
        <taxon>Cytophagia</taxon>
        <taxon>Cytophagales</taxon>
        <taxon>Spirosomataceae</taxon>
        <taxon>Dyadobacter</taxon>
    </lineage>
</organism>
<sequence length="202" mass="22928">MITQQKKGLSYRENVSDPLVLEEWDGKIYYRKGYREVLSGAKTVEEIMGSSSLQAEIISYILQVILRSADLRKYRVHTSEPGIHISKQANMAGDILVYDKSVLTPEKISRKYADVPPKIVIEVDISIEAEGITEMGYVFQKSERLIDFGCERVIWVLSEIQKVVIFTPGAEAEILNWYSDIAVLHYITFNIGTYLDSEGISI</sequence>
<dbReference type="OrthoDB" id="942191at2"/>
<dbReference type="EMBL" id="PYAS01000002">
    <property type="protein sequence ID" value="PSL32432.1"/>
    <property type="molecule type" value="Genomic_DNA"/>
</dbReference>
<keyword evidence="1" id="KW-0540">Nuclease</keyword>
<dbReference type="Proteomes" id="UP000241964">
    <property type="component" value="Unassembled WGS sequence"/>
</dbReference>
<keyword evidence="2" id="KW-1185">Reference proteome</keyword>
<dbReference type="AlphaFoldDB" id="A0A2P8GEN1"/>
<keyword evidence="1" id="KW-0255">Endonuclease</keyword>
<gene>
    <name evidence="1" type="ORF">CLV60_102147</name>
</gene>
<comment type="caution">
    <text evidence="1">The sequence shown here is derived from an EMBL/GenBank/DDBJ whole genome shotgun (WGS) entry which is preliminary data.</text>
</comment>
<reference evidence="1 2" key="1">
    <citation type="submission" date="2018-03" db="EMBL/GenBank/DDBJ databases">
        <title>Genomic Encyclopedia of Archaeal and Bacterial Type Strains, Phase II (KMG-II): from individual species to whole genera.</title>
        <authorList>
            <person name="Goeker M."/>
        </authorList>
    </citation>
    <scope>NUCLEOTIDE SEQUENCE [LARGE SCALE GENOMIC DNA]</scope>
    <source>
        <strain evidence="1 2">DSM 29057</strain>
    </source>
</reference>
<proteinExistence type="predicted"/>
<evidence type="ECO:0000313" key="1">
    <source>
        <dbReference type="EMBL" id="PSL32432.1"/>
    </source>
</evidence>
<accession>A0A2P8GEN1</accession>
<evidence type="ECO:0000313" key="2">
    <source>
        <dbReference type="Proteomes" id="UP000241964"/>
    </source>
</evidence>
<dbReference type="GO" id="GO:0004519">
    <property type="term" value="F:endonuclease activity"/>
    <property type="evidence" value="ECO:0007669"/>
    <property type="project" value="UniProtKB-KW"/>
</dbReference>
<protein>
    <submittedName>
        <fullName evidence="1">Putative restriction endonuclease</fullName>
    </submittedName>
</protein>
<keyword evidence="1" id="KW-0378">Hydrolase</keyword>